<feature type="domain" description="Zn(2)-C6 fungal-type" evidence="5">
    <location>
        <begin position="46"/>
        <end position="76"/>
    </location>
</feature>
<dbReference type="CDD" id="cd00067">
    <property type="entry name" value="GAL4"/>
    <property type="match status" value="1"/>
</dbReference>
<evidence type="ECO:0000256" key="2">
    <source>
        <dbReference type="ARBA" id="ARBA00022723"/>
    </source>
</evidence>
<evidence type="ECO:0000256" key="1">
    <source>
        <dbReference type="ARBA" id="ARBA00004123"/>
    </source>
</evidence>
<evidence type="ECO:0000259" key="5">
    <source>
        <dbReference type="PROSITE" id="PS50048"/>
    </source>
</evidence>
<dbReference type="Gene3D" id="4.10.240.10">
    <property type="entry name" value="Zn(2)-C6 fungal-type DNA-binding domain"/>
    <property type="match status" value="1"/>
</dbReference>
<dbReference type="GO" id="GO:0005634">
    <property type="term" value="C:nucleus"/>
    <property type="evidence" value="ECO:0007669"/>
    <property type="project" value="UniProtKB-SubCell"/>
</dbReference>
<dbReference type="Pfam" id="PF00172">
    <property type="entry name" value="Zn_clus"/>
    <property type="match status" value="1"/>
</dbReference>
<dbReference type="CDD" id="cd12148">
    <property type="entry name" value="fungal_TF_MHR"/>
    <property type="match status" value="1"/>
</dbReference>
<proteinExistence type="predicted"/>
<dbReference type="OrthoDB" id="424974at2759"/>
<comment type="subcellular location">
    <subcellularLocation>
        <location evidence="1">Nucleus</location>
    </subcellularLocation>
</comment>
<dbReference type="GO" id="GO:0003677">
    <property type="term" value="F:DNA binding"/>
    <property type="evidence" value="ECO:0007669"/>
    <property type="project" value="InterPro"/>
</dbReference>
<dbReference type="SUPFAM" id="SSF57701">
    <property type="entry name" value="Zn2/Cys6 DNA-binding domain"/>
    <property type="match status" value="1"/>
</dbReference>
<dbReference type="PROSITE" id="PS50048">
    <property type="entry name" value="ZN2_CY6_FUNGAL_2"/>
    <property type="match status" value="1"/>
</dbReference>
<dbReference type="PANTHER" id="PTHR31001:SF50">
    <property type="entry name" value="ZN(II)2CYS6 TRANSCRIPTION FACTOR (EUROFUNG)"/>
    <property type="match status" value="1"/>
</dbReference>
<dbReference type="PROSITE" id="PS00463">
    <property type="entry name" value="ZN2_CY6_FUNGAL_1"/>
    <property type="match status" value="1"/>
</dbReference>
<evidence type="ECO:0000313" key="6">
    <source>
        <dbReference type="EMBL" id="KAF2724078.1"/>
    </source>
</evidence>
<protein>
    <recommendedName>
        <fullName evidence="5">Zn(2)-C6 fungal-type domain-containing protein</fullName>
    </recommendedName>
</protein>
<keyword evidence="3" id="KW-0539">Nucleus</keyword>
<dbReference type="GO" id="GO:0006351">
    <property type="term" value="P:DNA-templated transcription"/>
    <property type="evidence" value="ECO:0007669"/>
    <property type="project" value="InterPro"/>
</dbReference>
<dbReference type="PANTHER" id="PTHR31001">
    <property type="entry name" value="UNCHARACTERIZED TRANSCRIPTIONAL REGULATORY PROTEIN"/>
    <property type="match status" value="1"/>
</dbReference>
<gene>
    <name evidence="6" type="ORF">K431DRAFT_263250</name>
</gene>
<keyword evidence="7" id="KW-1185">Reference proteome</keyword>
<dbReference type="InterPro" id="IPR007219">
    <property type="entry name" value="XnlR_reg_dom"/>
</dbReference>
<dbReference type="EMBL" id="MU003773">
    <property type="protein sequence ID" value="KAF2724078.1"/>
    <property type="molecule type" value="Genomic_DNA"/>
</dbReference>
<dbReference type="Pfam" id="PF04082">
    <property type="entry name" value="Fungal_trans"/>
    <property type="match status" value="1"/>
</dbReference>
<dbReference type="SMART" id="SM00906">
    <property type="entry name" value="Fungal_trans"/>
    <property type="match status" value="1"/>
</dbReference>
<evidence type="ECO:0000256" key="4">
    <source>
        <dbReference type="SAM" id="MobiDB-lite"/>
    </source>
</evidence>
<dbReference type="InterPro" id="IPR001138">
    <property type="entry name" value="Zn2Cys6_DnaBD"/>
</dbReference>
<dbReference type="GO" id="GO:0000981">
    <property type="term" value="F:DNA-binding transcription factor activity, RNA polymerase II-specific"/>
    <property type="evidence" value="ECO:0007669"/>
    <property type="project" value="InterPro"/>
</dbReference>
<feature type="compositionally biased region" description="Basic and acidic residues" evidence="4">
    <location>
        <begin position="113"/>
        <end position="125"/>
    </location>
</feature>
<keyword evidence="2" id="KW-0479">Metal-binding</keyword>
<comment type="caution">
    <text evidence="6">The sequence shown here is derived from an EMBL/GenBank/DDBJ whole genome shotgun (WGS) entry which is preliminary data.</text>
</comment>
<dbReference type="SMART" id="SM00066">
    <property type="entry name" value="GAL4"/>
    <property type="match status" value="1"/>
</dbReference>
<name>A0A9P4UST8_9PEZI</name>
<feature type="region of interest" description="Disordered" evidence="4">
    <location>
        <begin position="643"/>
        <end position="666"/>
    </location>
</feature>
<dbReference type="AlphaFoldDB" id="A0A9P4UST8"/>
<evidence type="ECO:0000256" key="3">
    <source>
        <dbReference type="ARBA" id="ARBA00023242"/>
    </source>
</evidence>
<dbReference type="InterPro" id="IPR050613">
    <property type="entry name" value="Sec_Metabolite_Reg"/>
</dbReference>
<feature type="region of interest" description="Disordered" evidence="4">
    <location>
        <begin position="98"/>
        <end position="129"/>
    </location>
</feature>
<dbReference type="InterPro" id="IPR036864">
    <property type="entry name" value="Zn2-C6_fun-type_DNA-bd_sf"/>
</dbReference>
<sequence length="738" mass="82581">MTLHRQQSYTELISIPVALSAPIEAMEVFRQGAFSQPGVAVLHQYACARCRNRKVKCDHSLAGCSNCRAAGAQCIYLARRARKKAIAHPVIPLLPAASAAKTSKDTPSTQASQEDHLVHHGGHDTDEGDVLIPYEANDLTFESRFDSSNGRLFVSRGRSRYVGARKADEIAKLENIIVAGDSLSPGTRVSYGPQPSPDLSSRDASRDFAELLLSNNKNFKRNLQACKPSPKVMTKLWKHYVSNVDNVVKVIYKPAAETLVMQAQGKTKLDNSDAAFLFAIWLATVMATSDEECLRMTGEPRGTLLQQYQECLVQVLTDASWMTTQETVVLQAIVLSLACSLWKNTRFTWMLSGIAVSIAQAMGMHHDSASFALNMIDSEVRRRIWWTLCLLDKRISDDCGLEVHLPMTMDTKLPLNVNDADLEAASPATSLVSRDEFTEMTMSMIKLEVTQTNLKIGLLQHKQSPLDLAELETLVRELVSRYETVYLKYLDQSLQLHRLCYFAIRLIIAKLWKLVYDEYRRSGTASGWEGIEDIFLLCNSQVLEFAHQLPDRSTPYGWYFRCKYSQWHAMAYLLIELCHRTHGAVVERAWSVLDAVFSDLDPLDTTNSVSLADDSTNSKTPREALRKLYRRARRSRLQNALSDYSQRAQDPLHDTVTPASGSEPYSSLLLEGQEGANMPMDYGGRASNDPLLGSGLEDFNIEEITWDGLDALAESFSADNLDFGAFQSISETEPPHLW</sequence>
<organism evidence="6 7">
    <name type="scientific">Polychaeton citri CBS 116435</name>
    <dbReference type="NCBI Taxonomy" id="1314669"/>
    <lineage>
        <taxon>Eukaryota</taxon>
        <taxon>Fungi</taxon>
        <taxon>Dikarya</taxon>
        <taxon>Ascomycota</taxon>
        <taxon>Pezizomycotina</taxon>
        <taxon>Dothideomycetes</taxon>
        <taxon>Dothideomycetidae</taxon>
        <taxon>Capnodiales</taxon>
        <taxon>Capnodiaceae</taxon>
        <taxon>Polychaeton</taxon>
    </lineage>
</organism>
<dbReference type="GO" id="GO:0008270">
    <property type="term" value="F:zinc ion binding"/>
    <property type="evidence" value="ECO:0007669"/>
    <property type="project" value="InterPro"/>
</dbReference>
<evidence type="ECO:0000313" key="7">
    <source>
        <dbReference type="Proteomes" id="UP000799441"/>
    </source>
</evidence>
<dbReference type="Proteomes" id="UP000799441">
    <property type="component" value="Unassembled WGS sequence"/>
</dbReference>
<reference evidence="6" key="1">
    <citation type="journal article" date="2020" name="Stud. Mycol.">
        <title>101 Dothideomycetes genomes: a test case for predicting lifestyles and emergence of pathogens.</title>
        <authorList>
            <person name="Haridas S."/>
            <person name="Albert R."/>
            <person name="Binder M."/>
            <person name="Bloem J."/>
            <person name="Labutti K."/>
            <person name="Salamov A."/>
            <person name="Andreopoulos B."/>
            <person name="Baker S."/>
            <person name="Barry K."/>
            <person name="Bills G."/>
            <person name="Bluhm B."/>
            <person name="Cannon C."/>
            <person name="Castanera R."/>
            <person name="Culley D."/>
            <person name="Daum C."/>
            <person name="Ezra D."/>
            <person name="Gonzalez J."/>
            <person name="Henrissat B."/>
            <person name="Kuo A."/>
            <person name="Liang C."/>
            <person name="Lipzen A."/>
            <person name="Lutzoni F."/>
            <person name="Magnuson J."/>
            <person name="Mondo S."/>
            <person name="Nolan M."/>
            <person name="Ohm R."/>
            <person name="Pangilinan J."/>
            <person name="Park H.-J."/>
            <person name="Ramirez L."/>
            <person name="Alfaro M."/>
            <person name="Sun H."/>
            <person name="Tritt A."/>
            <person name="Yoshinaga Y."/>
            <person name="Zwiers L.-H."/>
            <person name="Turgeon B."/>
            <person name="Goodwin S."/>
            <person name="Spatafora J."/>
            <person name="Crous P."/>
            <person name="Grigoriev I."/>
        </authorList>
    </citation>
    <scope>NUCLEOTIDE SEQUENCE</scope>
    <source>
        <strain evidence="6">CBS 116435</strain>
    </source>
</reference>
<accession>A0A9P4UST8</accession>